<evidence type="ECO:0000313" key="3">
    <source>
        <dbReference type="Proteomes" id="UP000185490"/>
    </source>
</evidence>
<reference evidence="2 3" key="1">
    <citation type="submission" date="2014-02" db="EMBL/GenBank/DDBJ databases">
        <title>Diversity of Thermotogales isolates from hydrothermal vents.</title>
        <authorList>
            <person name="Haverkamp T.H.A."/>
            <person name="Lossouarn J."/>
            <person name="Geslin C."/>
            <person name="Nesbo C.L."/>
        </authorList>
    </citation>
    <scope>NUCLEOTIDE SEQUENCE [LARGE SCALE GENOMIC DNA]</scope>
    <source>
        <strain evidence="2 3">431</strain>
    </source>
</reference>
<dbReference type="InterPro" id="IPR032604">
    <property type="entry name" value="DUF4897"/>
</dbReference>
<keyword evidence="1" id="KW-0812">Transmembrane</keyword>
<accession>A0ABN4UYR4</accession>
<gene>
    <name evidence="2" type="ORF">BW47_05385</name>
</gene>
<proteinExistence type="predicted"/>
<feature type="transmembrane region" description="Helical" evidence="1">
    <location>
        <begin position="6"/>
        <end position="26"/>
    </location>
</feature>
<dbReference type="Proteomes" id="UP000185490">
    <property type="component" value="Chromosome"/>
</dbReference>
<sequence>MQNKTLFYILLLMIVAFLVFDFFTIFNRKSKFDISYYQTIVETDYSTTATITTIAGLSFKEKKDMEDYKISYTRNSSATFIEYFKRISQEIGKNLVVENYTNSATERAGLLEIKEIAVINNLVEHNNDEYVLSMGKIQINPNSNSSFIVYIPKEAVLLSADPTPTNIVGNKIYWSGNILKYFPTITYGGKK</sequence>
<keyword evidence="1" id="KW-1133">Transmembrane helix</keyword>
<dbReference type="Pfam" id="PF16238">
    <property type="entry name" value="DUF4897"/>
    <property type="match status" value="1"/>
</dbReference>
<keyword evidence="3" id="KW-1185">Reference proteome</keyword>
<evidence type="ECO:0000256" key="1">
    <source>
        <dbReference type="SAM" id="Phobius"/>
    </source>
</evidence>
<evidence type="ECO:0008006" key="4">
    <source>
        <dbReference type="Google" id="ProtNLM"/>
    </source>
</evidence>
<organism evidence="2 3">
    <name type="scientific">Thermosipho melanesiensis</name>
    <dbReference type="NCBI Taxonomy" id="46541"/>
    <lineage>
        <taxon>Bacteria</taxon>
        <taxon>Thermotogati</taxon>
        <taxon>Thermotogota</taxon>
        <taxon>Thermotogae</taxon>
        <taxon>Thermotogales</taxon>
        <taxon>Fervidobacteriaceae</taxon>
        <taxon>Thermosipho</taxon>
    </lineage>
</organism>
<evidence type="ECO:0000313" key="2">
    <source>
        <dbReference type="EMBL" id="APT73985.1"/>
    </source>
</evidence>
<protein>
    <recommendedName>
        <fullName evidence="4">DUF4897 domain-containing protein</fullName>
    </recommendedName>
</protein>
<keyword evidence="1" id="KW-0472">Membrane</keyword>
<dbReference type="RefSeq" id="WP_012057226.1">
    <property type="nucleotide sequence ID" value="NZ_CP007389.1"/>
</dbReference>
<name>A0ABN4UYR4_9BACT</name>
<dbReference type="EMBL" id="CP007389">
    <property type="protein sequence ID" value="APT73985.1"/>
    <property type="molecule type" value="Genomic_DNA"/>
</dbReference>